<dbReference type="HOGENOM" id="CLU_3113860_0_0_10"/>
<dbReference type="KEGG" id="aas:Aasi_1577"/>
<accession>C3L4I7</accession>
<evidence type="ECO:0000313" key="2">
    <source>
        <dbReference type="Proteomes" id="UP000001227"/>
    </source>
</evidence>
<evidence type="ECO:0000313" key="1">
    <source>
        <dbReference type="EMBL" id="ACP20905.1"/>
    </source>
</evidence>
<dbReference type="AlphaFoldDB" id="C3L4I7"/>
<name>C3L4I7_AMOA5</name>
<dbReference type="EMBL" id="CP001102">
    <property type="protein sequence ID" value="ACP20905.1"/>
    <property type="molecule type" value="Genomic_DNA"/>
</dbReference>
<dbReference type="STRING" id="452471.Aasi_1577"/>
<proteinExistence type="predicted"/>
<protein>
    <submittedName>
        <fullName evidence="1">Uncharacterized protein</fullName>
    </submittedName>
</protein>
<reference evidence="1 2" key="1">
    <citation type="journal article" date="2010" name="J. Bacteriol.">
        <title>The genome of the amoeba symbiont 'Candidatus Amoebophilus asiaticus' reveals common mechanisms for host cell interaction among amoeba-associated bacteria.</title>
        <authorList>
            <person name="Schmitz-Esser S."/>
            <person name="Tischler P."/>
            <person name="Arnold R."/>
            <person name="Montanaro J."/>
            <person name="Wagner M."/>
            <person name="Rattei T."/>
            <person name="Horn M."/>
        </authorList>
    </citation>
    <scope>NUCLEOTIDE SEQUENCE [LARGE SCALE GENOMIC DNA]</scope>
    <source>
        <strain evidence="1 2">5a2</strain>
    </source>
</reference>
<dbReference type="Proteomes" id="UP000001227">
    <property type="component" value="Chromosome"/>
</dbReference>
<sequence length="50" mass="6129">MVCGCVIYRNFARLKDGLNPWFLQYVLSFCDKKLACIEEYKKQLIYFYFF</sequence>
<organism evidence="1 2">
    <name type="scientific">Amoebophilus asiaticus (strain 5a2)</name>
    <dbReference type="NCBI Taxonomy" id="452471"/>
    <lineage>
        <taxon>Bacteria</taxon>
        <taxon>Pseudomonadati</taxon>
        <taxon>Bacteroidota</taxon>
        <taxon>Cytophagia</taxon>
        <taxon>Cytophagales</taxon>
        <taxon>Amoebophilaceae</taxon>
        <taxon>Candidatus Amoebophilus</taxon>
    </lineage>
</organism>
<keyword evidence="2" id="KW-1185">Reference proteome</keyword>
<gene>
    <name evidence="1" type="ordered locus">Aasi_1577</name>
</gene>